<reference evidence="2" key="1">
    <citation type="submission" date="2023-06" db="EMBL/GenBank/DDBJ databases">
        <authorList>
            <consortium name="Lawrence Berkeley National Laboratory"/>
            <person name="Ahrendt S."/>
            <person name="Sahu N."/>
            <person name="Indic B."/>
            <person name="Wong-Bajracharya J."/>
            <person name="Merenyi Z."/>
            <person name="Ke H.-M."/>
            <person name="Monk M."/>
            <person name="Kocsube S."/>
            <person name="Drula E."/>
            <person name="Lipzen A."/>
            <person name="Balint B."/>
            <person name="Henrissat B."/>
            <person name="Andreopoulos B."/>
            <person name="Martin F.M."/>
            <person name="Harder C.B."/>
            <person name="Rigling D."/>
            <person name="Ford K.L."/>
            <person name="Foster G.D."/>
            <person name="Pangilinan J."/>
            <person name="Papanicolaou A."/>
            <person name="Barry K."/>
            <person name="LaButti K."/>
            <person name="Viragh M."/>
            <person name="Koriabine M."/>
            <person name="Yan M."/>
            <person name="Riley R."/>
            <person name="Champramary S."/>
            <person name="Plett K.L."/>
            <person name="Tsai I.J."/>
            <person name="Slot J."/>
            <person name="Sipos G."/>
            <person name="Plett J."/>
            <person name="Nagy L.G."/>
            <person name="Grigoriev I.V."/>
        </authorList>
    </citation>
    <scope>NUCLEOTIDE SEQUENCE</scope>
    <source>
        <strain evidence="2">ICMP 16352</strain>
    </source>
</reference>
<sequence length="421" mass="47934">MPTKKGNTNTSTSDKTASQILFFAQRSTAMKEISAKVFASHTPKTDANNLRKPKIAKLTVIQCLLDQGPVSQISHWIYEEGTEIMGLSMAPDYKKVEFIVTDIRLILKTLWLCANLITFGSPIQCVIFHAVVLLFSFGYCQSMIIGMKYEQVVVVLIHDKEGQRRLATMFTINCNKLRANTLEHMKGEKFQFTMTLLPYPLLCLTYLVCIVGIHFNVFKAGYTSSDNIFCWPNLENINYVHPEWCQDFLDKEICLMSYTSFWCTLCRILLVAGSQWHTSMPFAVHNFMASHTTKVFENNYQTEHVRMDLASKWFGVCGGGALAKPLFKVMHDLSKQNDSSAPIEATPEQKLSIESCRDVTERWAALETAKLSRDAADIMKANVSLDKQWHALYDLLLMDAQEKYFDEANRLRAEGKLTNHL</sequence>
<keyword evidence="1" id="KW-0472">Membrane</keyword>
<keyword evidence="3" id="KW-1185">Reference proteome</keyword>
<comment type="caution">
    <text evidence="2">The sequence shown here is derived from an EMBL/GenBank/DDBJ whole genome shotgun (WGS) entry which is preliminary data.</text>
</comment>
<name>A0AA39NTS7_9AGAR</name>
<organism evidence="2 3">
    <name type="scientific">Armillaria novae-zelandiae</name>
    <dbReference type="NCBI Taxonomy" id="153914"/>
    <lineage>
        <taxon>Eukaryota</taxon>
        <taxon>Fungi</taxon>
        <taxon>Dikarya</taxon>
        <taxon>Basidiomycota</taxon>
        <taxon>Agaricomycotina</taxon>
        <taxon>Agaricomycetes</taxon>
        <taxon>Agaricomycetidae</taxon>
        <taxon>Agaricales</taxon>
        <taxon>Marasmiineae</taxon>
        <taxon>Physalacriaceae</taxon>
        <taxon>Armillaria</taxon>
    </lineage>
</organism>
<keyword evidence="1" id="KW-0812">Transmembrane</keyword>
<feature type="transmembrane region" description="Helical" evidence="1">
    <location>
        <begin position="116"/>
        <end position="140"/>
    </location>
</feature>
<dbReference type="Proteomes" id="UP001175227">
    <property type="component" value="Unassembled WGS sequence"/>
</dbReference>
<evidence type="ECO:0000313" key="3">
    <source>
        <dbReference type="Proteomes" id="UP001175227"/>
    </source>
</evidence>
<keyword evidence="1" id="KW-1133">Transmembrane helix</keyword>
<dbReference type="AlphaFoldDB" id="A0AA39NTS7"/>
<proteinExistence type="predicted"/>
<dbReference type="EMBL" id="JAUEPR010000048">
    <property type="protein sequence ID" value="KAK0471727.1"/>
    <property type="molecule type" value="Genomic_DNA"/>
</dbReference>
<protein>
    <submittedName>
        <fullName evidence="2">Uncharacterized protein</fullName>
    </submittedName>
</protein>
<accession>A0AA39NTS7</accession>
<gene>
    <name evidence="2" type="ORF">IW261DRAFT_1571801</name>
</gene>
<evidence type="ECO:0000256" key="1">
    <source>
        <dbReference type="SAM" id="Phobius"/>
    </source>
</evidence>
<evidence type="ECO:0000313" key="2">
    <source>
        <dbReference type="EMBL" id="KAK0471727.1"/>
    </source>
</evidence>
<feature type="transmembrane region" description="Helical" evidence="1">
    <location>
        <begin position="196"/>
        <end position="215"/>
    </location>
</feature>